<sequence>MKFTMYRLFVILLFTFSLYIETIHCKSRYVYSLIDSPTRTNRSSGLISSVSIKEFPILKGLSMRYISINSSSIREPHWHANADELGYCLNGSALITIFGDDNDHNSFLVKQGEMYYVPSGYLHHIENFDMKFPTQFVVTFTHELPEDFGLSSTFFAMTNAVLGNTFQLSSSAFQRIEHRQVATVFGFKNDSTKNKILREFEYPNKYHFNAEGLSAKILNSEGIVKTITKNVWPILKDVSMYSLRITTNGMREPHWHPKTAEMGYVIEGRARMTVLSPGDEQRFETYTLQAGDMYFIPRAYPHHIENIGNVTTRFLVFFDQSVPGDIGLTGSFSAYSRETLTATLDCQLEHLPQFPFYPKSLLIVKRINPVDPIKTNERK</sequence>
<name>A0A813WCJ9_ADIRI</name>
<dbReference type="InterPro" id="IPR014710">
    <property type="entry name" value="RmlC-like_jellyroll"/>
</dbReference>
<dbReference type="InterPro" id="IPR006045">
    <property type="entry name" value="Cupin_1"/>
</dbReference>
<dbReference type="Gene3D" id="2.60.120.10">
    <property type="entry name" value="Jelly Rolls"/>
    <property type="match status" value="2"/>
</dbReference>
<accession>A0A813WCJ9</accession>
<dbReference type="SUPFAM" id="SSF51182">
    <property type="entry name" value="RmlC-like cupins"/>
    <property type="match status" value="2"/>
</dbReference>
<keyword evidence="4" id="KW-1185">Reference proteome</keyword>
<evidence type="ECO:0000313" key="4">
    <source>
        <dbReference type="Proteomes" id="UP000663828"/>
    </source>
</evidence>
<dbReference type="Proteomes" id="UP000663828">
    <property type="component" value="Unassembled WGS sequence"/>
</dbReference>
<evidence type="ECO:0000259" key="1">
    <source>
        <dbReference type="SMART" id="SM00835"/>
    </source>
</evidence>
<dbReference type="PANTHER" id="PTHR31189">
    <property type="entry name" value="OS03G0336100 PROTEIN-RELATED"/>
    <property type="match status" value="1"/>
</dbReference>
<dbReference type="PANTHER" id="PTHR31189:SF2">
    <property type="entry name" value="RMLC-LIKE CUPINS SUPERFAMILY PROTEIN"/>
    <property type="match status" value="1"/>
</dbReference>
<dbReference type="InterPro" id="IPR050253">
    <property type="entry name" value="Seed_Storage-Functional"/>
</dbReference>
<evidence type="ECO:0000313" key="3">
    <source>
        <dbReference type="EMBL" id="CAF1259100.1"/>
    </source>
</evidence>
<gene>
    <name evidence="3" type="ORF">EDS130_LOCUS28412</name>
    <name evidence="2" type="ORF">XAT740_LOCUS5445</name>
</gene>
<dbReference type="InterPro" id="IPR011051">
    <property type="entry name" value="RmlC_Cupin_sf"/>
</dbReference>
<dbReference type="OrthoDB" id="10263073at2759"/>
<dbReference type="CDD" id="cd20306">
    <property type="entry name" value="cupin_OxDC-like"/>
    <property type="match status" value="2"/>
</dbReference>
<feature type="domain" description="Cupin type-1" evidence="1">
    <location>
        <begin position="208"/>
        <end position="341"/>
    </location>
</feature>
<dbReference type="Pfam" id="PF00190">
    <property type="entry name" value="Cupin_1"/>
    <property type="match status" value="2"/>
</dbReference>
<dbReference type="SMART" id="SM00835">
    <property type="entry name" value="Cupin_1"/>
    <property type="match status" value="2"/>
</dbReference>
<feature type="domain" description="Cupin type-1" evidence="1">
    <location>
        <begin position="32"/>
        <end position="174"/>
    </location>
</feature>
<dbReference type="EMBL" id="CAJNOR010000234">
    <property type="protein sequence ID" value="CAF0850301.1"/>
    <property type="molecule type" value="Genomic_DNA"/>
</dbReference>
<dbReference type="Proteomes" id="UP000663852">
    <property type="component" value="Unassembled WGS sequence"/>
</dbReference>
<evidence type="ECO:0000313" key="2">
    <source>
        <dbReference type="EMBL" id="CAF0850301.1"/>
    </source>
</evidence>
<protein>
    <recommendedName>
        <fullName evidence="1">Cupin type-1 domain-containing protein</fullName>
    </recommendedName>
</protein>
<dbReference type="AlphaFoldDB" id="A0A813WCJ9"/>
<dbReference type="EMBL" id="CAJNOJ010000185">
    <property type="protein sequence ID" value="CAF1259100.1"/>
    <property type="molecule type" value="Genomic_DNA"/>
</dbReference>
<reference evidence="2" key="1">
    <citation type="submission" date="2021-02" db="EMBL/GenBank/DDBJ databases">
        <authorList>
            <person name="Nowell W R."/>
        </authorList>
    </citation>
    <scope>NUCLEOTIDE SEQUENCE</scope>
</reference>
<organism evidence="2 4">
    <name type="scientific">Adineta ricciae</name>
    <name type="common">Rotifer</name>
    <dbReference type="NCBI Taxonomy" id="249248"/>
    <lineage>
        <taxon>Eukaryota</taxon>
        <taxon>Metazoa</taxon>
        <taxon>Spiralia</taxon>
        <taxon>Gnathifera</taxon>
        <taxon>Rotifera</taxon>
        <taxon>Eurotatoria</taxon>
        <taxon>Bdelloidea</taxon>
        <taxon>Adinetida</taxon>
        <taxon>Adinetidae</taxon>
        <taxon>Adineta</taxon>
    </lineage>
</organism>
<comment type="caution">
    <text evidence="2">The sequence shown here is derived from an EMBL/GenBank/DDBJ whole genome shotgun (WGS) entry which is preliminary data.</text>
</comment>
<proteinExistence type="predicted"/>